<dbReference type="EMBL" id="MF782455">
    <property type="protein sequence ID" value="ATZ80597.1"/>
    <property type="molecule type" value="Genomic_DNA"/>
</dbReference>
<keyword evidence="3" id="KW-1185">Reference proteome</keyword>
<sequence length="108" mass="10808">MATITSTQYSSQTTIAPSGAVVSIPKRMAFTITAATAGENINMTRFPGDVITVSNTSGVSVNVIANSGTSMAVPTGQSFSAGRTNSNSVGWTNTPSVGNTNTTSSAAA</sequence>
<protein>
    <submittedName>
        <fullName evidence="2">Uncharacterized protein</fullName>
    </submittedName>
</protein>
<organism evidence="2">
    <name type="scientific">Bodo saltans virus</name>
    <dbReference type="NCBI Taxonomy" id="2024608"/>
    <lineage>
        <taxon>Viruses</taxon>
        <taxon>Varidnaviria</taxon>
        <taxon>Bamfordvirae</taxon>
        <taxon>Nucleocytoviricota</taxon>
        <taxon>Megaviricetes</taxon>
        <taxon>Imitervirales</taxon>
        <taxon>Mimiviridae</taxon>
        <taxon>Klosneuvirinae</taxon>
        <taxon>Theiavirus</taxon>
        <taxon>Theiavirus salishense</taxon>
    </lineage>
</organism>
<proteinExistence type="predicted"/>
<accession>A0A2H4UUQ9</accession>
<reference evidence="2" key="1">
    <citation type="journal article" date="2017" name="Elife">
        <title>The kinetoplastid-infecting Bodo saltans virus (BsV), a window into the most abundant giant viruses in the sea.</title>
        <authorList>
            <person name="Deeg C.M."/>
            <person name="Chow C.-E.T."/>
            <person name="Suttle C.A."/>
        </authorList>
    </citation>
    <scope>NUCLEOTIDE SEQUENCE</scope>
    <source>
        <strain evidence="2">NG1</strain>
    </source>
</reference>
<gene>
    <name evidence="2" type="ORF">BMW23_0550</name>
</gene>
<dbReference type="Proteomes" id="UP000240325">
    <property type="component" value="Segment"/>
</dbReference>
<name>A0A2H4UUQ9_9VIRU</name>
<evidence type="ECO:0000313" key="2">
    <source>
        <dbReference type="EMBL" id="ATZ80597.1"/>
    </source>
</evidence>
<evidence type="ECO:0000313" key="3">
    <source>
        <dbReference type="Proteomes" id="UP000240325"/>
    </source>
</evidence>
<evidence type="ECO:0000256" key="1">
    <source>
        <dbReference type="SAM" id="MobiDB-lite"/>
    </source>
</evidence>
<feature type="region of interest" description="Disordered" evidence="1">
    <location>
        <begin position="72"/>
        <end position="108"/>
    </location>
</feature>